<sequence length="321" mass="37981">MEKNSEKPKEWSDIPEEVQTMVLPYLNFGDRVHVRRTGLMDNVYFKTGYLEYHCHMNEVFTDGQRYSSPFLKENCAWIKKMVIKMNVFYLNFLPKNVPAFLNAIETMEPFEMRNFEIRRSNLQLFEAIMKRRKNDRLDSVCLRGGGYDDYSSDNETDDWMVDIMQSPLMKNVPVLMFKELGNVDIVTRLVKLWRTTDVSVDKEAYAYAFNLHSFQPLRQYCMENGARKPNSRAYVLDMEDSSKQLYLQVFPNKRESRGVFVKVIPRGQTKVEASIKQWYETTCDRESLMASYTGNEEDTDDEYEDYEDGFESDEDLSNLWR</sequence>
<comment type="caution">
    <text evidence="2">The sequence shown here is derived from an EMBL/GenBank/DDBJ whole genome shotgun (WGS) entry which is preliminary data.</text>
</comment>
<dbReference type="EMBL" id="PDUG01000006">
    <property type="protein sequence ID" value="PIC19838.1"/>
    <property type="molecule type" value="Genomic_DNA"/>
</dbReference>
<feature type="region of interest" description="Disordered" evidence="1">
    <location>
        <begin position="289"/>
        <end position="321"/>
    </location>
</feature>
<evidence type="ECO:0000256" key="1">
    <source>
        <dbReference type="SAM" id="MobiDB-lite"/>
    </source>
</evidence>
<proteinExistence type="predicted"/>
<gene>
    <name evidence="2" type="primary">Cnig_chr_X.g25231</name>
    <name evidence="2" type="ORF">B9Z55_025231</name>
</gene>
<reference evidence="3" key="1">
    <citation type="submission" date="2017-10" db="EMBL/GenBank/DDBJ databases">
        <title>Rapid genome shrinkage in a self-fertile nematode reveals novel sperm competition proteins.</title>
        <authorList>
            <person name="Yin D."/>
            <person name="Schwarz E.M."/>
            <person name="Thomas C.G."/>
            <person name="Felde R.L."/>
            <person name="Korf I.F."/>
            <person name="Cutter A.D."/>
            <person name="Schartner C.M."/>
            <person name="Ralston E.J."/>
            <person name="Meyer B.J."/>
            <person name="Haag E.S."/>
        </authorList>
    </citation>
    <scope>NUCLEOTIDE SEQUENCE [LARGE SCALE GENOMIC DNA]</scope>
    <source>
        <strain evidence="3">JU1422</strain>
    </source>
</reference>
<dbReference type="Proteomes" id="UP000230233">
    <property type="component" value="Chromosome X"/>
</dbReference>
<protein>
    <recommendedName>
        <fullName evidence="4">F-box domain-containing protein</fullName>
    </recommendedName>
</protein>
<organism evidence="2 3">
    <name type="scientific">Caenorhabditis nigoni</name>
    <dbReference type="NCBI Taxonomy" id="1611254"/>
    <lineage>
        <taxon>Eukaryota</taxon>
        <taxon>Metazoa</taxon>
        <taxon>Ecdysozoa</taxon>
        <taxon>Nematoda</taxon>
        <taxon>Chromadorea</taxon>
        <taxon>Rhabditida</taxon>
        <taxon>Rhabditina</taxon>
        <taxon>Rhabditomorpha</taxon>
        <taxon>Rhabditoidea</taxon>
        <taxon>Rhabditidae</taxon>
        <taxon>Peloderinae</taxon>
        <taxon>Caenorhabditis</taxon>
    </lineage>
</organism>
<feature type="compositionally biased region" description="Acidic residues" evidence="1">
    <location>
        <begin position="295"/>
        <end position="321"/>
    </location>
</feature>
<name>A0A2G5SXX6_9PELO</name>
<evidence type="ECO:0000313" key="2">
    <source>
        <dbReference type="EMBL" id="PIC19838.1"/>
    </source>
</evidence>
<accession>A0A2G5SXX6</accession>
<dbReference type="OrthoDB" id="10301944at2759"/>
<evidence type="ECO:0008006" key="4">
    <source>
        <dbReference type="Google" id="ProtNLM"/>
    </source>
</evidence>
<keyword evidence="3" id="KW-1185">Reference proteome</keyword>
<dbReference type="AlphaFoldDB" id="A0A2G5SXX6"/>
<evidence type="ECO:0000313" key="3">
    <source>
        <dbReference type="Proteomes" id="UP000230233"/>
    </source>
</evidence>